<dbReference type="Proteomes" id="UP000790709">
    <property type="component" value="Unassembled WGS sequence"/>
</dbReference>
<gene>
    <name evidence="1" type="ORF">BV22DRAFT_1070355</name>
</gene>
<dbReference type="EMBL" id="MU266482">
    <property type="protein sequence ID" value="KAH7922526.1"/>
    <property type="molecule type" value="Genomic_DNA"/>
</dbReference>
<keyword evidence="2" id="KW-1185">Reference proteome</keyword>
<name>A0ACB8B9Z9_9AGAM</name>
<evidence type="ECO:0000313" key="2">
    <source>
        <dbReference type="Proteomes" id="UP000790709"/>
    </source>
</evidence>
<comment type="caution">
    <text evidence="1">The sequence shown here is derived from an EMBL/GenBank/DDBJ whole genome shotgun (WGS) entry which is preliminary data.</text>
</comment>
<accession>A0ACB8B9Z9</accession>
<protein>
    <submittedName>
        <fullName evidence="1">Uncharacterized protein</fullName>
    </submittedName>
</protein>
<sequence>MFKKPLGNIKTSAPLRSSDRRKLKQRVSQTFSLSPEDGDLLVPDGIMSIKFSTHLDEPGVAYLATDGNPLWFTIGKGADDLIPTVYTLWKRPTLLPFLSTPSAVIPVLVGGADLMIPGVVQHAHSLSQSQLVSVTEYTRDHNRVGPPLAVGRMAVDGAVLAQEGAKGKAVIILHTWKDSLFEMGGKGDPPDPAAIAESVEENLEEGEPQTPGNDTTGQNGEAPEITPAPEDTPVEPPEAAGQFLSKEEVSSILRTSLLQAIRTSLSALPPSTYPIPASTFYSSHILPSRPAYFSSSAPSTPVDIKHSSHKSLTAFLKSAEKDGLLKLKEMKSDVLVLGVVPKHADVEAHRSYTSLKDVEVKNERREHREEEERSKVKELVVRELWKPHQQSMKFFADGGFDTSALYTLQDIKATIGKYIADHQLINARDQAYVNVDDLVLTVISSKSDAPASTEFVRRDELIKRLSEKMQNWYEIQADGKDPVLKKGQLKPISVVVKIRQGRKASTLITNFEPFFLAADELAEALRRSCASATSVSPMPGKNAGLEVLVQGKQIKAVSELLVSRGVPKKWIEAADLSGGKK</sequence>
<evidence type="ECO:0000313" key="1">
    <source>
        <dbReference type="EMBL" id="KAH7922526.1"/>
    </source>
</evidence>
<reference evidence="1" key="1">
    <citation type="journal article" date="2021" name="New Phytol.">
        <title>Evolutionary innovations through gain and loss of genes in the ectomycorrhizal Boletales.</title>
        <authorList>
            <person name="Wu G."/>
            <person name="Miyauchi S."/>
            <person name="Morin E."/>
            <person name="Kuo A."/>
            <person name="Drula E."/>
            <person name="Varga T."/>
            <person name="Kohler A."/>
            <person name="Feng B."/>
            <person name="Cao Y."/>
            <person name="Lipzen A."/>
            <person name="Daum C."/>
            <person name="Hundley H."/>
            <person name="Pangilinan J."/>
            <person name="Johnson J."/>
            <person name="Barry K."/>
            <person name="LaButti K."/>
            <person name="Ng V."/>
            <person name="Ahrendt S."/>
            <person name="Min B."/>
            <person name="Choi I.G."/>
            <person name="Park H."/>
            <person name="Plett J.M."/>
            <person name="Magnuson J."/>
            <person name="Spatafora J.W."/>
            <person name="Nagy L.G."/>
            <person name="Henrissat B."/>
            <person name="Grigoriev I.V."/>
            <person name="Yang Z.L."/>
            <person name="Xu J."/>
            <person name="Martin F.M."/>
        </authorList>
    </citation>
    <scope>NUCLEOTIDE SEQUENCE</scope>
    <source>
        <strain evidence="1">KUC20120723A-06</strain>
    </source>
</reference>
<organism evidence="1 2">
    <name type="scientific">Leucogyrophana mollusca</name>
    <dbReference type="NCBI Taxonomy" id="85980"/>
    <lineage>
        <taxon>Eukaryota</taxon>
        <taxon>Fungi</taxon>
        <taxon>Dikarya</taxon>
        <taxon>Basidiomycota</taxon>
        <taxon>Agaricomycotina</taxon>
        <taxon>Agaricomycetes</taxon>
        <taxon>Agaricomycetidae</taxon>
        <taxon>Boletales</taxon>
        <taxon>Boletales incertae sedis</taxon>
        <taxon>Leucogyrophana</taxon>
    </lineage>
</organism>
<proteinExistence type="predicted"/>